<dbReference type="Gene3D" id="2.170.270.10">
    <property type="entry name" value="SET domain"/>
    <property type="match status" value="1"/>
</dbReference>
<dbReference type="Proteomes" id="UP000178930">
    <property type="component" value="Unassembled WGS sequence"/>
</dbReference>
<reference evidence="7 8" key="1">
    <citation type="journal article" date="2016" name="Nat. Commun.">
        <title>Thousands of microbial genomes shed light on interconnected biogeochemical processes in an aquifer system.</title>
        <authorList>
            <person name="Anantharaman K."/>
            <person name="Brown C.T."/>
            <person name="Hug L.A."/>
            <person name="Sharon I."/>
            <person name="Castelle C.J."/>
            <person name="Probst A.J."/>
            <person name="Thomas B.C."/>
            <person name="Singh A."/>
            <person name="Wilkins M.J."/>
            <person name="Karaoz U."/>
            <person name="Brodie E.L."/>
            <person name="Williams K.H."/>
            <person name="Hubbard S.S."/>
            <person name="Banfield J.F."/>
        </authorList>
    </citation>
    <scope>NUCLEOTIDE SEQUENCE [LARGE SCALE GENOMIC DNA]</scope>
</reference>
<dbReference type="InterPro" id="IPR001214">
    <property type="entry name" value="SET_dom"/>
</dbReference>
<dbReference type="EMBL" id="MHIB01000013">
    <property type="protein sequence ID" value="OGY44634.1"/>
    <property type="molecule type" value="Genomic_DNA"/>
</dbReference>
<evidence type="ECO:0000259" key="6">
    <source>
        <dbReference type="PROSITE" id="PS50280"/>
    </source>
</evidence>
<sequence>MKKTSVRQTPKTGAGLFAIEKISQNEPIFAIEGNLRHDAYTKEEALTEFVNDLNIAPGIWITPHDTNPWRYVNHSCNPNIGLKQINTTFIAIALCNIKAEEELTIDYSITENNPYWQLQESCACQTQNCRKIIRAASTLPPALFEKYQPYMLPFMIEDWKQQNLAIEIPTIVPTPSLNSRN</sequence>
<dbReference type="PANTHER" id="PTHR22884">
    <property type="entry name" value="SET DOMAIN PROTEINS"/>
    <property type="match status" value="1"/>
</dbReference>
<evidence type="ECO:0000313" key="8">
    <source>
        <dbReference type="Proteomes" id="UP000178930"/>
    </source>
</evidence>
<comment type="caution">
    <text evidence="7">The sequence shown here is derived from an EMBL/GenBank/DDBJ whole genome shotgun (WGS) entry which is preliminary data.</text>
</comment>
<dbReference type="AlphaFoldDB" id="A0A1G1XXH5"/>
<keyword evidence="4" id="KW-0808">Transferase</keyword>
<evidence type="ECO:0000256" key="5">
    <source>
        <dbReference type="ARBA" id="ARBA00022691"/>
    </source>
</evidence>
<dbReference type="SUPFAM" id="SSF82199">
    <property type="entry name" value="SET domain"/>
    <property type="match status" value="1"/>
</dbReference>
<dbReference type="GO" id="GO:0008168">
    <property type="term" value="F:methyltransferase activity"/>
    <property type="evidence" value="ECO:0007669"/>
    <property type="project" value="UniProtKB-KW"/>
</dbReference>
<proteinExistence type="predicted"/>
<organism evidence="7 8">
    <name type="scientific">Candidatus Buchananbacteria bacterium RIFCSPHIGHO2_01_FULL_39_14</name>
    <dbReference type="NCBI Taxonomy" id="1797532"/>
    <lineage>
        <taxon>Bacteria</taxon>
        <taxon>Candidatus Buchananiibacteriota</taxon>
    </lineage>
</organism>
<dbReference type="InterPro" id="IPR050777">
    <property type="entry name" value="SET2_Histone-Lys_MeTrsfase"/>
</dbReference>
<evidence type="ECO:0000256" key="4">
    <source>
        <dbReference type="ARBA" id="ARBA00022679"/>
    </source>
</evidence>
<dbReference type="Pfam" id="PF00856">
    <property type="entry name" value="SET"/>
    <property type="match status" value="1"/>
</dbReference>
<evidence type="ECO:0000256" key="1">
    <source>
        <dbReference type="ARBA" id="ARBA00004286"/>
    </source>
</evidence>
<dbReference type="InterPro" id="IPR046341">
    <property type="entry name" value="SET_dom_sf"/>
</dbReference>
<dbReference type="GO" id="GO:0032259">
    <property type="term" value="P:methylation"/>
    <property type="evidence" value="ECO:0007669"/>
    <property type="project" value="UniProtKB-KW"/>
</dbReference>
<keyword evidence="3" id="KW-0489">Methyltransferase</keyword>
<dbReference type="SMART" id="SM00317">
    <property type="entry name" value="SET"/>
    <property type="match status" value="1"/>
</dbReference>
<gene>
    <name evidence="7" type="ORF">A2729_03575</name>
</gene>
<feature type="domain" description="SET" evidence="6">
    <location>
        <begin position="2"/>
        <end position="108"/>
    </location>
</feature>
<dbReference type="STRING" id="1797532.A2729_03575"/>
<evidence type="ECO:0000256" key="3">
    <source>
        <dbReference type="ARBA" id="ARBA00022603"/>
    </source>
</evidence>
<evidence type="ECO:0000313" key="7">
    <source>
        <dbReference type="EMBL" id="OGY44634.1"/>
    </source>
</evidence>
<keyword evidence="5" id="KW-0949">S-adenosyl-L-methionine</keyword>
<dbReference type="GO" id="GO:0005694">
    <property type="term" value="C:chromosome"/>
    <property type="evidence" value="ECO:0007669"/>
    <property type="project" value="UniProtKB-SubCell"/>
</dbReference>
<dbReference type="PROSITE" id="PS50280">
    <property type="entry name" value="SET"/>
    <property type="match status" value="1"/>
</dbReference>
<comment type="subcellular location">
    <subcellularLocation>
        <location evidence="1">Chromosome</location>
    </subcellularLocation>
</comment>
<accession>A0A1G1XXH5</accession>
<name>A0A1G1XXH5_9BACT</name>
<protein>
    <recommendedName>
        <fullName evidence="6">SET domain-containing protein</fullName>
    </recommendedName>
</protein>
<keyword evidence="2" id="KW-0158">Chromosome</keyword>
<evidence type="ECO:0000256" key="2">
    <source>
        <dbReference type="ARBA" id="ARBA00022454"/>
    </source>
</evidence>